<evidence type="ECO:0000313" key="1">
    <source>
        <dbReference type="EMBL" id="PFK43458.1"/>
    </source>
</evidence>
<sequence>MNVPQPEIYENMSYAESQRHLHQQSIIYYVPASIWASIIYKA</sequence>
<name>A0A2B0MB94_BACCE</name>
<dbReference type="AlphaFoldDB" id="A0A2B0MB94"/>
<organism evidence="1 2">
    <name type="scientific">Bacillus cereus</name>
    <dbReference type="NCBI Taxonomy" id="1396"/>
    <lineage>
        <taxon>Bacteria</taxon>
        <taxon>Bacillati</taxon>
        <taxon>Bacillota</taxon>
        <taxon>Bacilli</taxon>
        <taxon>Bacillales</taxon>
        <taxon>Bacillaceae</taxon>
        <taxon>Bacillus</taxon>
        <taxon>Bacillus cereus group</taxon>
    </lineage>
</organism>
<reference evidence="1 2" key="1">
    <citation type="submission" date="2017-09" db="EMBL/GenBank/DDBJ databases">
        <title>Large-scale bioinformatics analysis of Bacillus genomes uncovers conserved roles of natural products in bacterial physiology.</title>
        <authorList>
            <consortium name="Agbiome Team Llc"/>
            <person name="Bleich R.M."/>
            <person name="Grubbs K.J."/>
            <person name="Santa Maria K.C."/>
            <person name="Allen S.E."/>
            <person name="Farag S."/>
            <person name="Shank E.A."/>
            <person name="Bowers A."/>
        </authorList>
    </citation>
    <scope>NUCLEOTIDE SEQUENCE [LARGE SCALE GENOMIC DNA]</scope>
    <source>
        <strain evidence="1 2">AFS083043</strain>
    </source>
</reference>
<evidence type="ECO:0000313" key="2">
    <source>
        <dbReference type="Proteomes" id="UP000242656"/>
    </source>
</evidence>
<proteinExistence type="predicted"/>
<comment type="caution">
    <text evidence="1">The sequence shown here is derived from an EMBL/GenBank/DDBJ whole genome shotgun (WGS) entry which is preliminary data.</text>
</comment>
<dbReference type="EMBL" id="NUWN01000033">
    <property type="protein sequence ID" value="PFK43458.1"/>
    <property type="molecule type" value="Genomic_DNA"/>
</dbReference>
<accession>A0A2B0MB94</accession>
<gene>
    <name evidence="1" type="ORF">COI93_09920</name>
</gene>
<dbReference type="Pfam" id="PF13133">
    <property type="entry name" value="DUF3949"/>
    <property type="match status" value="1"/>
</dbReference>
<dbReference type="Proteomes" id="UP000242656">
    <property type="component" value="Unassembled WGS sequence"/>
</dbReference>
<dbReference type="InterPro" id="IPR025032">
    <property type="entry name" value="DUF3949"/>
</dbReference>
<protein>
    <submittedName>
        <fullName evidence="1">Uncharacterized protein</fullName>
    </submittedName>
</protein>